<protein>
    <submittedName>
        <fullName evidence="1">Uncharacterized protein</fullName>
    </submittedName>
</protein>
<gene>
    <name evidence="1" type="ORF">A1O9_04943</name>
</gene>
<dbReference type="RefSeq" id="XP_013262683.1">
    <property type="nucleotide sequence ID" value="XM_013407229.1"/>
</dbReference>
<reference evidence="1 2" key="1">
    <citation type="submission" date="2013-03" db="EMBL/GenBank/DDBJ databases">
        <title>The Genome Sequence of Exophiala aquamarina CBS 119918.</title>
        <authorList>
            <consortium name="The Broad Institute Genomics Platform"/>
            <person name="Cuomo C."/>
            <person name="de Hoog S."/>
            <person name="Gorbushina A."/>
            <person name="Walker B."/>
            <person name="Young S.K."/>
            <person name="Zeng Q."/>
            <person name="Gargeya S."/>
            <person name="Fitzgerald M."/>
            <person name="Haas B."/>
            <person name="Abouelleil A."/>
            <person name="Allen A.W."/>
            <person name="Alvarado L."/>
            <person name="Arachchi H.M."/>
            <person name="Berlin A.M."/>
            <person name="Chapman S.B."/>
            <person name="Gainer-Dewar J."/>
            <person name="Goldberg J."/>
            <person name="Griggs A."/>
            <person name="Gujja S."/>
            <person name="Hansen M."/>
            <person name="Howarth C."/>
            <person name="Imamovic A."/>
            <person name="Ireland A."/>
            <person name="Larimer J."/>
            <person name="McCowan C."/>
            <person name="Murphy C."/>
            <person name="Pearson M."/>
            <person name="Poon T.W."/>
            <person name="Priest M."/>
            <person name="Roberts A."/>
            <person name="Saif S."/>
            <person name="Shea T."/>
            <person name="Sisk P."/>
            <person name="Sykes S."/>
            <person name="Wortman J."/>
            <person name="Nusbaum C."/>
            <person name="Birren B."/>
        </authorList>
    </citation>
    <scope>NUCLEOTIDE SEQUENCE [LARGE SCALE GENOMIC DNA]</scope>
    <source>
        <strain evidence="1 2">CBS 119918</strain>
    </source>
</reference>
<evidence type="ECO:0000313" key="2">
    <source>
        <dbReference type="Proteomes" id="UP000027920"/>
    </source>
</evidence>
<feature type="non-terminal residue" evidence="1">
    <location>
        <position position="745"/>
    </location>
</feature>
<accession>A0A072PL65</accession>
<name>A0A072PL65_9EURO</name>
<dbReference type="HOGENOM" id="CLU_014760_0_0_1"/>
<organism evidence="1 2">
    <name type="scientific">Exophiala aquamarina CBS 119918</name>
    <dbReference type="NCBI Taxonomy" id="1182545"/>
    <lineage>
        <taxon>Eukaryota</taxon>
        <taxon>Fungi</taxon>
        <taxon>Dikarya</taxon>
        <taxon>Ascomycota</taxon>
        <taxon>Pezizomycotina</taxon>
        <taxon>Eurotiomycetes</taxon>
        <taxon>Chaetothyriomycetidae</taxon>
        <taxon>Chaetothyriales</taxon>
        <taxon>Herpotrichiellaceae</taxon>
        <taxon>Exophiala</taxon>
    </lineage>
</organism>
<dbReference type="GeneID" id="25279870"/>
<comment type="caution">
    <text evidence="1">The sequence shown here is derived from an EMBL/GenBank/DDBJ whole genome shotgun (WGS) entry which is preliminary data.</text>
</comment>
<dbReference type="AlphaFoldDB" id="A0A072PL65"/>
<evidence type="ECO:0000313" key="1">
    <source>
        <dbReference type="EMBL" id="KEF60093.1"/>
    </source>
</evidence>
<sequence>MTRGKHAADCISHSISSQPANFVWISDALLTQTLSRFCQQRRHGSCVPGPLEARRRASRRKTTSLAFPSWGDVFTNPSELIERGAQPAAWWQNGVNWSPDQRKARHSLLSWLLRPPKPPPVQAVAPDAIHTISEPEPALLSGLVADALLPNIEGCQTLDDIRIRIQQRPINLQCVPAFCDTVLDHLLKSPNWAKEIPALLTAPEFHPAGSSLHLKFFTKLQGLPLALHTWELIRNSIFQATTLGLVSPSDLRNIFAIAGSMKLPLPKASTARTHKGNFLHGLVMAINRSSVLHLSDLGKPCLKNLISLLGKHARFSNALFVLGPWATEENADVFIRVVLMRLKDMPRTQELKGDATYDLASDLSKLKTAVLLQALPQVSMHLLGNHPHGPTKINIGKLTFNKILKFKKVPRFLVNWRLTLAYLGTITSNMTTENNLFTNILNGSPDQQYSQLLAAAWTYISMCHDYAESRSLLQHAGFASVFCQVSQTESNPFTNDRLGRLVVEVYQLAIPNKSFLISNIAPFIFNRSKLVTSQSQHRTALQGLINRDYSMLVGGNMFRNAWQNYPYELVDLAESINPHLALFKVLSRKWIYHEWESYFVIKRLLRHNHYLKVLLSQLGPDGTPFRIAQHYKKTHQLQAEGMPTPLEALSFINHVAASIATTEMFSPRGRLNKLYWLYLYLHKTRAPITKEFTQALWYVCMLQRGGRGPSWELLKWVLEQITIAEGADTATLLQVSSIARQKRQE</sequence>
<dbReference type="Proteomes" id="UP000027920">
    <property type="component" value="Unassembled WGS sequence"/>
</dbReference>
<dbReference type="VEuPathDB" id="FungiDB:A1O9_04943"/>
<dbReference type="EMBL" id="AMGV01000003">
    <property type="protein sequence ID" value="KEF60093.1"/>
    <property type="molecule type" value="Genomic_DNA"/>
</dbReference>
<dbReference type="OrthoDB" id="2013972at2759"/>
<proteinExistence type="predicted"/>
<dbReference type="STRING" id="1182545.A0A072PL65"/>
<keyword evidence="2" id="KW-1185">Reference proteome</keyword>